<evidence type="ECO:0000313" key="2">
    <source>
        <dbReference type="Proteomes" id="UP001187192"/>
    </source>
</evidence>
<gene>
    <name evidence="1" type="ORF">TIFTF001_024703</name>
</gene>
<evidence type="ECO:0000313" key="1">
    <source>
        <dbReference type="EMBL" id="GMN55564.1"/>
    </source>
</evidence>
<proteinExistence type="predicted"/>
<accession>A0AA88AMH1</accession>
<keyword evidence="2" id="KW-1185">Reference proteome</keyword>
<dbReference type="Proteomes" id="UP001187192">
    <property type="component" value="Unassembled WGS sequence"/>
</dbReference>
<organism evidence="1 2">
    <name type="scientific">Ficus carica</name>
    <name type="common">Common fig</name>
    <dbReference type="NCBI Taxonomy" id="3494"/>
    <lineage>
        <taxon>Eukaryota</taxon>
        <taxon>Viridiplantae</taxon>
        <taxon>Streptophyta</taxon>
        <taxon>Embryophyta</taxon>
        <taxon>Tracheophyta</taxon>
        <taxon>Spermatophyta</taxon>
        <taxon>Magnoliopsida</taxon>
        <taxon>eudicotyledons</taxon>
        <taxon>Gunneridae</taxon>
        <taxon>Pentapetalae</taxon>
        <taxon>rosids</taxon>
        <taxon>fabids</taxon>
        <taxon>Rosales</taxon>
        <taxon>Moraceae</taxon>
        <taxon>Ficeae</taxon>
        <taxon>Ficus</taxon>
    </lineage>
</organism>
<sequence length="50" mass="5488">MGEVKLISAIRSRNCFRIEWALKYSNAPESGVATVPSETRCATSLPCTSR</sequence>
<dbReference type="EMBL" id="BTGU01000058">
    <property type="protein sequence ID" value="GMN55564.1"/>
    <property type="molecule type" value="Genomic_DNA"/>
</dbReference>
<protein>
    <submittedName>
        <fullName evidence="1">Uncharacterized protein</fullName>
    </submittedName>
</protein>
<name>A0AA88AMH1_FICCA</name>
<reference evidence="1" key="1">
    <citation type="submission" date="2023-07" db="EMBL/GenBank/DDBJ databases">
        <title>draft genome sequence of fig (Ficus carica).</title>
        <authorList>
            <person name="Takahashi T."/>
            <person name="Nishimura K."/>
        </authorList>
    </citation>
    <scope>NUCLEOTIDE SEQUENCE</scope>
</reference>
<comment type="caution">
    <text evidence="1">The sequence shown here is derived from an EMBL/GenBank/DDBJ whole genome shotgun (WGS) entry which is preliminary data.</text>
</comment>
<dbReference type="AlphaFoldDB" id="A0AA88AMH1"/>